<protein>
    <submittedName>
        <fullName evidence="3">Uncharacterized protein</fullName>
    </submittedName>
</protein>
<dbReference type="EMBL" id="NEDP02003775">
    <property type="protein sequence ID" value="OWF47798.1"/>
    <property type="molecule type" value="Genomic_DNA"/>
</dbReference>
<comment type="caution">
    <text evidence="3">The sequence shown here is derived from an EMBL/GenBank/DDBJ whole genome shotgun (WGS) entry which is preliminary data.</text>
</comment>
<reference evidence="3 4" key="1">
    <citation type="journal article" date="2017" name="Nat. Ecol. Evol.">
        <title>Scallop genome provides insights into evolution of bilaterian karyotype and development.</title>
        <authorList>
            <person name="Wang S."/>
            <person name="Zhang J."/>
            <person name="Jiao W."/>
            <person name="Li J."/>
            <person name="Xun X."/>
            <person name="Sun Y."/>
            <person name="Guo X."/>
            <person name="Huan P."/>
            <person name="Dong B."/>
            <person name="Zhang L."/>
            <person name="Hu X."/>
            <person name="Sun X."/>
            <person name="Wang J."/>
            <person name="Zhao C."/>
            <person name="Wang Y."/>
            <person name="Wang D."/>
            <person name="Huang X."/>
            <person name="Wang R."/>
            <person name="Lv J."/>
            <person name="Li Y."/>
            <person name="Zhang Z."/>
            <person name="Liu B."/>
            <person name="Lu W."/>
            <person name="Hui Y."/>
            <person name="Liang J."/>
            <person name="Zhou Z."/>
            <person name="Hou R."/>
            <person name="Li X."/>
            <person name="Liu Y."/>
            <person name="Li H."/>
            <person name="Ning X."/>
            <person name="Lin Y."/>
            <person name="Zhao L."/>
            <person name="Xing Q."/>
            <person name="Dou J."/>
            <person name="Li Y."/>
            <person name="Mao J."/>
            <person name="Guo H."/>
            <person name="Dou H."/>
            <person name="Li T."/>
            <person name="Mu C."/>
            <person name="Jiang W."/>
            <person name="Fu Q."/>
            <person name="Fu X."/>
            <person name="Miao Y."/>
            <person name="Liu J."/>
            <person name="Yu Q."/>
            <person name="Li R."/>
            <person name="Liao H."/>
            <person name="Li X."/>
            <person name="Kong Y."/>
            <person name="Jiang Z."/>
            <person name="Chourrout D."/>
            <person name="Li R."/>
            <person name="Bao Z."/>
        </authorList>
    </citation>
    <scope>NUCLEOTIDE SEQUENCE [LARGE SCALE GENOMIC DNA]</scope>
    <source>
        <strain evidence="3 4">PY_sf001</strain>
    </source>
</reference>
<name>A0A210QGD8_MIZYE</name>
<feature type="compositionally biased region" description="Polar residues" evidence="1">
    <location>
        <begin position="82"/>
        <end position="116"/>
    </location>
</feature>
<organism evidence="3 4">
    <name type="scientific">Mizuhopecten yessoensis</name>
    <name type="common">Japanese scallop</name>
    <name type="synonym">Patinopecten yessoensis</name>
    <dbReference type="NCBI Taxonomy" id="6573"/>
    <lineage>
        <taxon>Eukaryota</taxon>
        <taxon>Metazoa</taxon>
        <taxon>Spiralia</taxon>
        <taxon>Lophotrochozoa</taxon>
        <taxon>Mollusca</taxon>
        <taxon>Bivalvia</taxon>
        <taxon>Autobranchia</taxon>
        <taxon>Pteriomorphia</taxon>
        <taxon>Pectinida</taxon>
        <taxon>Pectinoidea</taxon>
        <taxon>Pectinidae</taxon>
        <taxon>Mizuhopecten</taxon>
    </lineage>
</organism>
<evidence type="ECO:0000256" key="2">
    <source>
        <dbReference type="SAM" id="SignalP"/>
    </source>
</evidence>
<evidence type="ECO:0000313" key="3">
    <source>
        <dbReference type="EMBL" id="OWF47798.1"/>
    </source>
</evidence>
<proteinExistence type="predicted"/>
<keyword evidence="2" id="KW-0732">Signal</keyword>
<accession>A0A210QGD8</accession>
<dbReference type="OrthoDB" id="10679089at2759"/>
<dbReference type="Proteomes" id="UP000242188">
    <property type="component" value="Unassembled WGS sequence"/>
</dbReference>
<dbReference type="AlphaFoldDB" id="A0A210QGD8"/>
<feature type="chain" id="PRO_5013369841" evidence="2">
    <location>
        <begin position="21"/>
        <end position="256"/>
    </location>
</feature>
<feature type="compositionally biased region" description="Polar residues" evidence="1">
    <location>
        <begin position="29"/>
        <end position="42"/>
    </location>
</feature>
<feature type="signal peptide" evidence="2">
    <location>
        <begin position="1"/>
        <end position="20"/>
    </location>
</feature>
<feature type="compositionally biased region" description="Low complexity" evidence="1">
    <location>
        <begin position="43"/>
        <end position="57"/>
    </location>
</feature>
<gene>
    <name evidence="3" type="ORF">KP79_PYT06194</name>
</gene>
<evidence type="ECO:0000313" key="4">
    <source>
        <dbReference type="Proteomes" id="UP000242188"/>
    </source>
</evidence>
<feature type="region of interest" description="Disordered" evidence="1">
    <location>
        <begin position="25"/>
        <end position="170"/>
    </location>
</feature>
<feature type="compositionally biased region" description="Low complexity" evidence="1">
    <location>
        <begin position="64"/>
        <end position="81"/>
    </location>
</feature>
<sequence>MSTVFHAFILILFLVPRIYGDPTPVAPTESATQASVPTSINKSSTGSTVLTTTSPQTGNGSAFQTQAAPSSPQGQSPVPSTASGTGETSKSGDTSVADGNNNSTTNKTDISTTKPVTSNITPAPTTSSPSTTSSSTTPTPSTVNPSATNSSKTLAPTAANPSTTSSNDMCQEHGEWDLQLPIAHGETMVQTLLMTREFLSTVDKNIFHSKGPNSTHAVSCGLLSLFAYCDLYDNHNARKIALAIMRCHKYLCYCKC</sequence>
<evidence type="ECO:0000256" key="1">
    <source>
        <dbReference type="SAM" id="MobiDB-lite"/>
    </source>
</evidence>
<feature type="compositionally biased region" description="Low complexity" evidence="1">
    <location>
        <begin position="117"/>
        <end position="151"/>
    </location>
</feature>
<keyword evidence="4" id="KW-1185">Reference proteome</keyword>
<feature type="compositionally biased region" description="Polar residues" evidence="1">
    <location>
        <begin position="159"/>
        <end position="169"/>
    </location>
</feature>